<keyword evidence="3" id="KW-1185">Reference proteome</keyword>
<accession>A0A0L6V5H1</accession>
<evidence type="ECO:0000313" key="3">
    <source>
        <dbReference type="Proteomes" id="UP000037035"/>
    </source>
</evidence>
<evidence type="ECO:0000256" key="1">
    <source>
        <dbReference type="SAM" id="SignalP"/>
    </source>
</evidence>
<keyword evidence="1" id="KW-0732">Signal</keyword>
<dbReference type="Proteomes" id="UP000037035">
    <property type="component" value="Unassembled WGS sequence"/>
</dbReference>
<sequence length="176" mass="20110">MSQAYHQILTLFVLLPFKLLTLLTNKLSGNIYTPAPFLWCIPFVPNTSSHIHLSWVKAERSQQISRGHVVHSLVGSMGRPVKVLFKLDYQCPCAGALVPFPNSCKKDFVSWQCGCEARFSILLHIPTNLLHVAWFWCHNHDSHLLKATNGMGWRQLQKLLYSDDLLQVHDFILFGL</sequence>
<dbReference type="AlphaFoldDB" id="A0A0L6V5H1"/>
<feature type="signal peptide" evidence="1">
    <location>
        <begin position="1"/>
        <end position="23"/>
    </location>
</feature>
<proteinExistence type="predicted"/>
<feature type="chain" id="PRO_5005568299" evidence="1">
    <location>
        <begin position="24"/>
        <end position="176"/>
    </location>
</feature>
<dbReference type="VEuPathDB" id="FungiDB:VP01_2524g1"/>
<comment type="caution">
    <text evidence="2">The sequence shown here is derived from an EMBL/GenBank/DDBJ whole genome shotgun (WGS) entry which is preliminary data.</text>
</comment>
<evidence type="ECO:0000313" key="2">
    <source>
        <dbReference type="EMBL" id="KNZ55998.1"/>
    </source>
</evidence>
<gene>
    <name evidence="2" type="ORF">VP01_2524g1</name>
</gene>
<protein>
    <submittedName>
        <fullName evidence="2">Uncharacterized protein</fullName>
    </submittedName>
</protein>
<reference evidence="2 3" key="1">
    <citation type="submission" date="2015-08" db="EMBL/GenBank/DDBJ databases">
        <title>Next Generation Sequencing and Analysis of the Genome of Puccinia sorghi L Schw, the Causal Agent of Maize Common Rust.</title>
        <authorList>
            <person name="Rochi L."/>
            <person name="Burguener G."/>
            <person name="Darino M."/>
            <person name="Turjanski A."/>
            <person name="Kreff E."/>
            <person name="Dieguez M.J."/>
            <person name="Sacco F."/>
        </authorList>
    </citation>
    <scope>NUCLEOTIDE SEQUENCE [LARGE SCALE GENOMIC DNA]</scope>
    <source>
        <strain evidence="2 3">RO10H11247</strain>
    </source>
</reference>
<name>A0A0L6V5H1_9BASI</name>
<dbReference type="STRING" id="27349.A0A0L6V5H1"/>
<dbReference type="EMBL" id="LAVV01007419">
    <property type="protein sequence ID" value="KNZ55998.1"/>
    <property type="molecule type" value="Genomic_DNA"/>
</dbReference>
<organism evidence="2 3">
    <name type="scientific">Puccinia sorghi</name>
    <dbReference type="NCBI Taxonomy" id="27349"/>
    <lineage>
        <taxon>Eukaryota</taxon>
        <taxon>Fungi</taxon>
        <taxon>Dikarya</taxon>
        <taxon>Basidiomycota</taxon>
        <taxon>Pucciniomycotina</taxon>
        <taxon>Pucciniomycetes</taxon>
        <taxon>Pucciniales</taxon>
        <taxon>Pucciniaceae</taxon>
        <taxon>Puccinia</taxon>
    </lineage>
</organism>